<sequence>MLDWLDMAILYTARGGTPLVDYEDPFGNNEDVSGMLDEETSKNEHPLPKQPDLSCGNNAADSNKGNMLPLQGAASFGVWSSYSTTLDNKSPDDAGRSATELTSYLKEAVESLLQLSHGDAPIAANPPVDADRRLPDDDASLTKPKQLDGYSNNGGEGSRPVQAKRHRFEDTYKPRKRNQYKKEKR</sequence>
<reference evidence="2 3" key="1">
    <citation type="submission" date="2019-03" db="EMBL/GenBank/DDBJ databases">
        <title>Draft genome sequence of Xylaria hypoxylon DSM 108379, a ubiquitous saprotrophic-parasitic fungi on hardwood.</title>
        <authorList>
            <person name="Buettner E."/>
            <person name="Leonhardt S."/>
            <person name="Gebauer A.M."/>
            <person name="Liers C."/>
            <person name="Hofrichter M."/>
            <person name="Kellner H."/>
        </authorList>
    </citation>
    <scope>NUCLEOTIDE SEQUENCE [LARGE SCALE GENOMIC DNA]</scope>
    <source>
        <strain evidence="2 3">DSM 108379</strain>
    </source>
</reference>
<organism evidence="2 3">
    <name type="scientific">Xylaria hypoxylon</name>
    <dbReference type="NCBI Taxonomy" id="37992"/>
    <lineage>
        <taxon>Eukaryota</taxon>
        <taxon>Fungi</taxon>
        <taxon>Dikarya</taxon>
        <taxon>Ascomycota</taxon>
        <taxon>Pezizomycotina</taxon>
        <taxon>Sordariomycetes</taxon>
        <taxon>Xylariomycetidae</taxon>
        <taxon>Xylariales</taxon>
        <taxon>Xylariaceae</taxon>
        <taxon>Xylaria</taxon>
    </lineage>
</organism>
<feature type="compositionally biased region" description="Basic residues" evidence="1">
    <location>
        <begin position="174"/>
        <end position="185"/>
    </location>
</feature>
<accession>A0A4Z0YLC1</accession>
<comment type="caution">
    <text evidence="2">The sequence shown here is derived from an EMBL/GenBank/DDBJ whole genome shotgun (WGS) entry which is preliminary data.</text>
</comment>
<evidence type="ECO:0000313" key="3">
    <source>
        <dbReference type="Proteomes" id="UP000297716"/>
    </source>
</evidence>
<dbReference type="AlphaFoldDB" id="A0A4Z0YLC1"/>
<evidence type="ECO:0000256" key="1">
    <source>
        <dbReference type="SAM" id="MobiDB-lite"/>
    </source>
</evidence>
<gene>
    <name evidence="2" type="ORF">E0Z10_g10296</name>
</gene>
<dbReference type="EMBL" id="SKBN01000387">
    <property type="protein sequence ID" value="TGJ78466.1"/>
    <property type="molecule type" value="Genomic_DNA"/>
</dbReference>
<feature type="region of interest" description="Disordered" evidence="1">
    <location>
        <begin position="25"/>
        <end position="51"/>
    </location>
</feature>
<proteinExistence type="predicted"/>
<dbReference type="Proteomes" id="UP000297716">
    <property type="component" value="Unassembled WGS sequence"/>
</dbReference>
<keyword evidence="3" id="KW-1185">Reference proteome</keyword>
<feature type="region of interest" description="Disordered" evidence="1">
    <location>
        <begin position="120"/>
        <end position="185"/>
    </location>
</feature>
<name>A0A4Z0YLC1_9PEZI</name>
<protein>
    <submittedName>
        <fullName evidence="2">Uncharacterized protein</fullName>
    </submittedName>
</protein>
<dbReference type="OrthoDB" id="4774575at2759"/>
<evidence type="ECO:0000313" key="2">
    <source>
        <dbReference type="EMBL" id="TGJ78466.1"/>
    </source>
</evidence>